<dbReference type="RefSeq" id="WP_133505217.1">
    <property type="nucleotide sequence ID" value="NZ_SNXC01000017.1"/>
</dbReference>
<keyword evidence="1" id="KW-0805">Transcription regulation</keyword>
<keyword evidence="6" id="KW-1185">Reference proteome</keyword>
<dbReference type="PROSITE" id="PS01124">
    <property type="entry name" value="HTH_ARAC_FAMILY_2"/>
    <property type="match status" value="1"/>
</dbReference>
<reference evidence="5 6" key="1">
    <citation type="submission" date="2019-03" db="EMBL/GenBank/DDBJ databases">
        <title>Genomic Encyclopedia of Type Strains, Phase III (KMG-III): the genomes of soil and plant-associated and newly described type strains.</title>
        <authorList>
            <person name="Whitman W."/>
        </authorList>
    </citation>
    <scope>NUCLEOTIDE SEQUENCE [LARGE SCALE GENOMIC DNA]</scope>
    <source>
        <strain evidence="5 6">CECT 7378</strain>
    </source>
</reference>
<dbReference type="PANTHER" id="PTHR46796">
    <property type="entry name" value="HTH-TYPE TRANSCRIPTIONAL ACTIVATOR RHAS-RELATED"/>
    <property type="match status" value="1"/>
</dbReference>
<evidence type="ECO:0000313" key="6">
    <source>
        <dbReference type="Proteomes" id="UP000294656"/>
    </source>
</evidence>
<name>A0A4R6M238_9GAMM</name>
<protein>
    <submittedName>
        <fullName evidence="5">AraC-like DNA-binding protein</fullName>
    </submittedName>
</protein>
<sequence length="128" mass="14798">MSQATLNQVSSLVDDTKLCDIYDNPIELAKCYIDRFYNESICLDDLANLSQMNRFRFAKQFRAYVGVSPYQYVCRVRVLAAQKLIRKGAKPAHVAGEVGFFDQSHLAKHFKKLCGVTPRQYRDEHFKQ</sequence>
<dbReference type="GO" id="GO:0003700">
    <property type="term" value="F:DNA-binding transcription factor activity"/>
    <property type="evidence" value="ECO:0007669"/>
    <property type="project" value="InterPro"/>
</dbReference>
<dbReference type="SMART" id="SM00342">
    <property type="entry name" value="HTH_ARAC"/>
    <property type="match status" value="1"/>
</dbReference>
<dbReference type="InterPro" id="IPR009057">
    <property type="entry name" value="Homeodomain-like_sf"/>
</dbReference>
<proteinExistence type="predicted"/>
<comment type="caution">
    <text evidence="5">The sequence shown here is derived from an EMBL/GenBank/DDBJ whole genome shotgun (WGS) entry which is preliminary data.</text>
</comment>
<dbReference type="AlphaFoldDB" id="A0A4R6M238"/>
<keyword evidence="3" id="KW-0804">Transcription</keyword>
<evidence type="ECO:0000256" key="3">
    <source>
        <dbReference type="ARBA" id="ARBA00023163"/>
    </source>
</evidence>
<evidence type="ECO:0000256" key="1">
    <source>
        <dbReference type="ARBA" id="ARBA00023015"/>
    </source>
</evidence>
<feature type="domain" description="HTH araC/xylS-type" evidence="4">
    <location>
        <begin position="27"/>
        <end position="124"/>
    </location>
</feature>
<dbReference type="SUPFAM" id="SSF46689">
    <property type="entry name" value="Homeodomain-like"/>
    <property type="match status" value="2"/>
</dbReference>
<dbReference type="InterPro" id="IPR018060">
    <property type="entry name" value="HTH_AraC"/>
</dbReference>
<gene>
    <name evidence="5" type="ORF">DFP79_3542</name>
</gene>
<evidence type="ECO:0000256" key="2">
    <source>
        <dbReference type="ARBA" id="ARBA00023125"/>
    </source>
</evidence>
<organism evidence="5 6">
    <name type="scientific">Marinomonas balearica</name>
    <dbReference type="NCBI Taxonomy" id="491947"/>
    <lineage>
        <taxon>Bacteria</taxon>
        <taxon>Pseudomonadati</taxon>
        <taxon>Pseudomonadota</taxon>
        <taxon>Gammaproteobacteria</taxon>
        <taxon>Oceanospirillales</taxon>
        <taxon>Oceanospirillaceae</taxon>
        <taxon>Marinomonas</taxon>
    </lineage>
</organism>
<dbReference type="Proteomes" id="UP000294656">
    <property type="component" value="Unassembled WGS sequence"/>
</dbReference>
<evidence type="ECO:0000313" key="5">
    <source>
        <dbReference type="EMBL" id="TDO95301.1"/>
    </source>
</evidence>
<dbReference type="Pfam" id="PF12833">
    <property type="entry name" value="HTH_18"/>
    <property type="match status" value="1"/>
</dbReference>
<dbReference type="Gene3D" id="1.10.10.60">
    <property type="entry name" value="Homeodomain-like"/>
    <property type="match status" value="2"/>
</dbReference>
<evidence type="ECO:0000259" key="4">
    <source>
        <dbReference type="PROSITE" id="PS01124"/>
    </source>
</evidence>
<dbReference type="EMBL" id="SNXC01000017">
    <property type="protein sequence ID" value="TDO95301.1"/>
    <property type="molecule type" value="Genomic_DNA"/>
</dbReference>
<dbReference type="GO" id="GO:0043565">
    <property type="term" value="F:sequence-specific DNA binding"/>
    <property type="evidence" value="ECO:0007669"/>
    <property type="project" value="InterPro"/>
</dbReference>
<dbReference type="InterPro" id="IPR050204">
    <property type="entry name" value="AraC_XylS_family_regulators"/>
</dbReference>
<accession>A0A4R6M238</accession>
<dbReference type="OrthoDB" id="9809338at2"/>
<keyword evidence="2 5" id="KW-0238">DNA-binding</keyword>